<feature type="region of interest" description="Disordered" evidence="1">
    <location>
        <begin position="28"/>
        <end position="47"/>
    </location>
</feature>
<feature type="non-terminal residue" evidence="2">
    <location>
        <position position="1"/>
    </location>
</feature>
<dbReference type="Proteomes" id="UP000789901">
    <property type="component" value="Unassembled WGS sequence"/>
</dbReference>
<proteinExistence type="predicted"/>
<accession>A0ABN7UE29</accession>
<evidence type="ECO:0000313" key="3">
    <source>
        <dbReference type="Proteomes" id="UP000789901"/>
    </source>
</evidence>
<dbReference type="EMBL" id="CAJVQB010001790">
    <property type="protein sequence ID" value="CAG8550076.1"/>
    <property type="molecule type" value="Genomic_DNA"/>
</dbReference>
<evidence type="ECO:0000256" key="1">
    <source>
        <dbReference type="SAM" id="MobiDB-lite"/>
    </source>
</evidence>
<feature type="compositionally biased region" description="Polar residues" evidence="1">
    <location>
        <begin position="28"/>
        <end position="39"/>
    </location>
</feature>
<comment type="caution">
    <text evidence="2">The sequence shown here is derived from an EMBL/GenBank/DDBJ whole genome shotgun (WGS) entry which is preliminary data.</text>
</comment>
<name>A0ABN7UE29_GIGMA</name>
<gene>
    <name evidence="2" type="ORF">GMARGA_LOCUS4513</name>
</gene>
<protein>
    <submittedName>
        <fullName evidence="2">4561_t:CDS:1</fullName>
    </submittedName>
</protein>
<reference evidence="2 3" key="1">
    <citation type="submission" date="2021-06" db="EMBL/GenBank/DDBJ databases">
        <authorList>
            <person name="Kallberg Y."/>
            <person name="Tangrot J."/>
            <person name="Rosling A."/>
        </authorList>
    </citation>
    <scope>NUCLEOTIDE SEQUENCE [LARGE SCALE GENOMIC DNA]</scope>
    <source>
        <strain evidence="2 3">120-4 pot B 10/14</strain>
    </source>
</reference>
<keyword evidence="3" id="KW-1185">Reference proteome</keyword>
<organism evidence="2 3">
    <name type="scientific">Gigaspora margarita</name>
    <dbReference type="NCBI Taxonomy" id="4874"/>
    <lineage>
        <taxon>Eukaryota</taxon>
        <taxon>Fungi</taxon>
        <taxon>Fungi incertae sedis</taxon>
        <taxon>Mucoromycota</taxon>
        <taxon>Glomeromycotina</taxon>
        <taxon>Glomeromycetes</taxon>
        <taxon>Diversisporales</taxon>
        <taxon>Gigasporaceae</taxon>
        <taxon>Gigaspora</taxon>
    </lineage>
</organism>
<sequence>EVLVNNKTLVKEKQIHFKNDKITQLQNDFKMTPRQLQDNSDQEKEKY</sequence>
<evidence type="ECO:0000313" key="2">
    <source>
        <dbReference type="EMBL" id="CAG8550076.1"/>
    </source>
</evidence>